<feature type="compositionally biased region" description="Basic and acidic residues" evidence="1">
    <location>
        <begin position="35"/>
        <end position="49"/>
    </location>
</feature>
<feature type="region of interest" description="Disordered" evidence="1">
    <location>
        <begin position="1"/>
        <end position="66"/>
    </location>
</feature>
<reference evidence="2 3" key="1">
    <citation type="journal article" date="2018" name="Front. Plant Sci.">
        <title>Red Clover (Trifolium pratense) and Zigzag Clover (T. medium) - A Picture of Genomic Similarities and Differences.</title>
        <authorList>
            <person name="Dluhosova J."/>
            <person name="Istvanek J."/>
            <person name="Nedelnik J."/>
            <person name="Repkova J."/>
        </authorList>
    </citation>
    <scope>NUCLEOTIDE SEQUENCE [LARGE SCALE GENOMIC DNA]</scope>
    <source>
        <strain evidence="3">cv. 10/8</strain>
        <tissue evidence="2">Leaf</tissue>
    </source>
</reference>
<evidence type="ECO:0000256" key="1">
    <source>
        <dbReference type="SAM" id="MobiDB-lite"/>
    </source>
</evidence>
<dbReference type="Proteomes" id="UP000265520">
    <property type="component" value="Unassembled WGS sequence"/>
</dbReference>
<evidence type="ECO:0000313" key="2">
    <source>
        <dbReference type="EMBL" id="MCI51656.1"/>
    </source>
</evidence>
<dbReference type="EMBL" id="LXQA010435307">
    <property type="protein sequence ID" value="MCI51656.1"/>
    <property type="molecule type" value="Genomic_DNA"/>
</dbReference>
<comment type="caution">
    <text evidence="2">The sequence shown here is derived from an EMBL/GenBank/DDBJ whole genome shotgun (WGS) entry which is preliminary data.</text>
</comment>
<sequence length="66" mass="7249">MASASQINNDGDDFTAAIQNSPQREENAVLFPVHNTDKVTTETDPRDGQETSWTSKDGDVPVLTER</sequence>
<organism evidence="2 3">
    <name type="scientific">Trifolium medium</name>
    <dbReference type="NCBI Taxonomy" id="97028"/>
    <lineage>
        <taxon>Eukaryota</taxon>
        <taxon>Viridiplantae</taxon>
        <taxon>Streptophyta</taxon>
        <taxon>Embryophyta</taxon>
        <taxon>Tracheophyta</taxon>
        <taxon>Spermatophyta</taxon>
        <taxon>Magnoliopsida</taxon>
        <taxon>eudicotyledons</taxon>
        <taxon>Gunneridae</taxon>
        <taxon>Pentapetalae</taxon>
        <taxon>rosids</taxon>
        <taxon>fabids</taxon>
        <taxon>Fabales</taxon>
        <taxon>Fabaceae</taxon>
        <taxon>Papilionoideae</taxon>
        <taxon>50 kb inversion clade</taxon>
        <taxon>NPAAA clade</taxon>
        <taxon>Hologalegina</taxon>
        <taxon>IRL clade</taxon>
        <taxon>Trifolieae</taxon>
        <taxon>Trifolium</taxon>
    </lineage>
</organism>
<name>A0A392SUW5_9FABA</name>
<feature type="non-terminal residue" evidence="2">
    <location>
        <position position="66"/>
    </location>
</feature>
<keyword evidence="3" id="KW-1185">Reference proteome</keyword>
<dbReference type="AlphaFoldDB" id="A0A392SUW5"/>
<accession>A0A392SUW5</accession>
<evidence type="ECO:0000313" key="3">
    <source>
        <dbReference type="Proteomes" id="UP000265520"/>
    </source>
</evidence>
<protein>
    <submittedName>
        <fullName evidence="2">Uncharacterized protein</fullName>
    </submittedName>
</protein>
<proteinExistence type="predicted"/>
<feature type="compositionally biased region" description="Basic and acidic residues" evidence="1">
    <location>
        <begin position="56"/>
        <end position="66"/>
    </location>
</feature>